<feature type="compositionally biased region" description="Low complexity" evidence="1">
    <location>
        <begin position="174"/>
        <end position="188"/>
    </location>
</feature>
<accession>A0A2C6KWJ4</accession>
<dbReference type="GeneID" id="94428456"/>
<comment type="caution">
    <text evidence="3">The sequence shown here is derived from an EMBL/GenBank/DDBJ whole genome shotgun (WGS) entry which is preliminary data.</text>
</comment>
<dbReference type="AlphaFoldDB" id="A0A2C6KWJ4"/>
<proteinExistence type="predicted"/>
<dbReference type="Proteomes" id="UP000221165">
    <property type="component" value="Unassembled WGS sequence"/>
</dbReference>
<feature type="compositionally biased region" description="Basic and acidic residues" evidence="1">
    <location>
        <begin position="250"/>
        <end position="263"/>
    </location>
</feature>
<dbReference type="RefSeq" id="XP_067922793.1">
    <property type="nucleotide sequence ID" value="XM_068065245.1"/>
</dbReference>
<dbReference type="OrthoDB" id="443345at2759"/>
<evidence type="ECO:0000259" key="2">
    <source>
        <dbReference type="PROSITE" id="PS51286"/>
    </source>
</evidence>
<evidence type="ECO:0000313" key="4">
    <source>
        <dbReference type="Proteomes" id="UP000221165"/>
    </source>
</evidence>
<evidence type="ECO:0000256" key="1">
    <source>
        <dbReference type="SAM" id="MobiDB-lite"/>
    </source>
</evidence>
<feature type="region of interest" description="Disordered" evidence="1">
    <location>
        <begin position="170"/>
        <end position="189"/>
    </location>
</feature>
<keyword evidence="4" id="KW-1185">Reference proteome</keyword>
<dbReference type="PROSITE" id="PS51286">
    <property type="entry name" value="RAP"/>
    <property type="match status" value="1"/>
</dbReference>
<sequence>MGGRGCRLKTFSRLRGNGGGLPLVSVPSFSASSSPATRKNFYRNLLSRTHELKRRRRFFSSFPFSSLEEGALPSSLVRAFASSSSCEPPTNNPSSSLFSSSSEHASSASTSSCPSPGSPVSPVSPSTSSVSSSLSSSSFSVSDESVKTSTSLPWSFPLGVKHSKTSILAKEQESLSSPSSTSQSPSSLEIFETPEGTRWVSSIALSRYLSRCIGLGYLQALLEDSTVEEDEVFDLLWTRVLKSPPSSSSSHERAKRKEINEERSDSEEDTGGSWKVHVEDLTQLFQGCVAVGLRDFTLLDVLSDVLSPLLTCADIAQLTDISQSCRALGVLRPLLFSFLASRLLTLSQSSSSLPSCRLLPSQAVLLLEGLSSQRYPHAELLPLLEDAWASSLSSLSPRLACRIVHALANLGRSPQQPERLELLFDRISAGLSINEQTEIREKDEEEEANPSAHLRLTDLARVAHALFLWDIQKEQKPLLIRLLNVIATEIARRPDSFWSKSPSEASLHKRLLLVRSGLRHLHREEIYDELPGFVKNSLRRLHRLEIQRDPRPPTNFVTKMSALLTRLRIAHFCYATRGPLVFDIVERDRRLVWFCNSVDRFYVNSSEKTTSTRLKERLTRSLGLRVVNCEYWQWTKMK</sequence>
<protein>
    <submittedName>
        <fullName evidence="3">Rap domain-containing protein</fullName>
    </submittedName>
</protein>
<feature type="region of interest" description="Disordered" evidence="1">
    <location>
        <begin position="242"/>
        <end position="272"/>
    </location>
</feature>
<name>A0A2C6KWJ4_9APIC</name>
<dbReference type="InterPro" id="IPR013584">
    <property type="entry name" value="RAP"/>
</dbReference>
<organism evidence="3 4">
    <name type="scientific">Cystoisospora suis</name>
    <dbReference type="NCBI Taxonomy" id="483139"/>
    <lineage>
        <taxon>Eukaryota</taxon>
        <taxon>Sar</taxon>
        <taxon>Alveolata</taxon>
        <taxon>Apicomplexa</taxon>
        <taxon>Conoidasida</taxon>
        <taxon>Coccidia</taxon>
        <taxon>Eucoccidiorida</taxon>
        <taxon>Eimeriorina</taxon>
        <taxon>Sarcocystidae</taxon>
        <taxon>Cystoisospora</taxon>
    </lineage>
</organism>
<dbReference type="EMBL" id="MIGC01002418">
    <property type="protein sequence ID" value="PHJ21109.1"/>
    <property type="molecule type" value="Genomic_DNA"/>
</dbReference>
<gene>
    <name evidence="3" type="ORF">CSUI_005065</name>
</gene>
<feature type="region of interest" description="Disordered" evidence="1">
    <location>
        <begin position="108"/>
        <end position="127"/>
    </location>
</feature>
<dbReference type="Pfam" id="PF08373">
    <property type="entry name" value="RAP"/>
    <property type="match status" value="1"/>
</dbReference>
<feature type="domain" description="RAP" evidence="2">
    <location>
        <begin position="591"/>
        <end position="638"/>
    </location>
</feature>
<evidence type="ECO:0000313" key="3">
    <source>
        <dbReference type="EMBL" id="PHJ21109.1"/>
    </source>
</evidence>
<dbReference type="VEuPathDB" id="ToxoDB:CSUI_005065"/>
<reference evidence="3 4" key="1">
    <citation type="journal article" date="2017" name="Int. J. Parasitol.">
        <title>The genome of the protozoan parasite Cystoisospora suis and a reverse vaccinology approach to identify vaccine candidates.</title>
        <authorList>
            <person name="Palmieri N."/>
            <person name="Shrestha A."/>
            <person name="Ruttkowski B."/>
            <person name="Beck T."/>
            <person name="Vogl C."/>
            <person name="Tomley F."/>
            <person name="Blake D.P."/>
            <person name="Joachim A."/>
        </authorList>
    </citation>
    <scope>NUCLEOTIDE SEQUENCE [LARGE SCALE GENOMIC DNA]</scope>
    <source>
        <strain evidence="3 4">Wien I</strain>
    </source>
</reference>